<dbReference type="AlphaFoldDB" id="A0AA35S5P6"/>
<dbReference type="Pfam" id="PF01425">
    <property type="entry name" value="Amidase"/>
    <property type="match status" value="1"/>
</dbReference>
<organism evidence="2 3">
    <name type="scientific">Geodia barretti</name>
    <name type="common">Barrett's horny sponge</name>
    <dbReference type="NCBI Taxonomy" id="519541"/>
    <lineage>
        <taxon>Eukaryota</taxon>
        <taxon>Metazoa</taxon>
        <taxon>Porifera</taxon>
        <taxon>Demospongiae</taxon>
        <taxon>Heteroscleromorpha</taxon>
        <taxon>Tetractinellida</taxon>
        <taxon>Astrophorina</taxon>
        <taxon>Geodiidae</taxon>
        <taxon>Geodia</taxon>
    </lineage>
</organism>
<keyword evidence="3" id="KW-1185">Reference proteome</keyword>
<dbReference type="Gene3D" id="3.90.1300.10">
    <property type="entry name" value="Amidase signature (AS) domain"/>
    <property type="match status" value="1"/>
</dbReference>
<gene>
    <name evidence="2" type="ORF">GBAR_LOCUS13815</name>
</gene>
<evidence type="ECO:0000313" key="2">
    <source>
        <dbReference type="EMBL" id="CAI8023684.1"/>
    </source>
</evidence>
<sequence length="192" mass="20879">MMTSSHELHYLTIAEAAPLIRDGHLSPVELTQAYLQRIGEIDGRLDSYVTLLPDRALEQARQAEAEIAAGNYRGPLHGIPIALKDLYDTAGIRTTAMSRVTPDRIPHEDATTVAKLYEAGVVLLGKLAMHEFALGGPDFSSLFPPARNPWNTEHMPAAAAAGPAPRWQQDFAWVRSDRTPEAAFAGRLPCAG</sequence>
<evidence type="ECO:0000313" key="3">
    <source>
        <dbReference type="Proteomes" id="UP001174909"/>
    </source>
</evidence>
<dbReference type="SUPFAM" id="SSF75304">
    <property type="entry name" value="Amidase signature (AS) enzymes"/>
    <property type="match status" value="1"/>
</dbReference>
<dbReference type="PANTHER" id="PTHR11895:SF7">
    <property type="entry name" value="GLUTAMYL-TRNA(GLN) AMIDOTRANSFERASE SUBUNIT A, MITOCHONDRIAL"/>
    <property type="match status" value="1"/>
</dbReference>
<dbReference type="GO" id="GO:0003824">
    <property type="term" value="F:catalytic activity"/>
    <property type="evidence" value="ECO:0007669"/>
    <property type="project" value="InterPro"/>
</dbReference>
<dbReference type="Proteomes" id="UP001174909">
    <property type="component" value="Unassembled WGS sequence"/>
</dbReference>
<dbReference type="InterPro" id="IPR000120">
    <property type="entry name" value="Amidase"/>
</dbReference>
<protein>
    <submittedName>
        <fullName evidence="2">Glutamyl-tRNA(Gln) amidotransferase subunit A</fullName>
    </submittedName>
</protein>
<name>A0AA35S5P6_GEOBA</name>
<reference evidence="2" key="1">
    <citation type="submission" date="2023-03" db="EMBL/GenBank/DDBJ databases">
        <authorList>
            <person name="Steffen K."/>
            <person name="Cardenas P."/>
        </authorList>
    </citation>
    <scope>NUCLEOTIDE SEQUENCE</scope>
</reference>
<feature type="domain" description="Amidase" evidence="1">
    <location>
        <begin position="29"/>
        <end position="163"/>
    </location>
</feature>
<dbReference type="InterPro" id="IPR023631">
    <property type="entry name" value="Amidase_dom"/>
</dbReference>
<dbReference type="InterPro" id="IPR036928">
    <property type="entry name" value="AS_sf"/>
</dbReference>
<dbReference type="PANTHER" id="PTHR11895">
    <property type="entry name" value="TRANSAMIDASE"/>
    <property type="match status" value="1"/>
</dbReference>
<comment type="caution">
    <text evidence="2">The sequence shown here is derived from an EMBL/GenBank/DDBJ whole genome shotgun (WGS) entry which is preliminary data.</text>
</comment>
<evidence type="ECO:0000259" key="1">
    <source>
        <dbReference type="Pfam" id="PF01425"/>
    </source>
</evidence>
<dbReference type="EMBL" id="CASHTH010002024">
    <property type="protein sequence ID" value="CAI8023684.1"/>
    <property type="molecule type" value="Genomic_DNA"/>
</dbReference>
<accession>A0AA35S5P6</accession>
<proteinExistence type="predicted"/>